<evidence type="ECO:0000256" key="1">
    <source>
        <dbReference type="ARBA" id="ARBA00022741"/>
    </source>
</evidence>
<dbReference type="GO" id="GO:0003677">
    <property type="term" value="F:DNA binding"/>
    <property type="evidence" value="ECO:0007669"/>
    <property type="project" value="InterPro"/>
</dbReference>
<dbReference type="GO" id="GO:0016787">
    <property type="term" value="F:hydrolase activity"/>
    <property type="evidence" value="ECO:0007669"/>
    <property type="project" value="UniProtKB-UniRule"/>
</dbReference>
<dbReference type="InterPro" id="IPR027351">
    <property type="entry name" value="(+)RNA_virus_helicase_core_dom"/>
</dbReference>
<dbReference type="Proteomes" id="UP000664332">
    <property type="component" value="Unassembled WGS sequence"/>
</dbReference>
<dbReference type="InterPro" id="IPR027417">
    <property type="entry name" value="P-loop_NTPase"/>
</dbReference>
<keyword evidence="6" id="KW-0175">Coiled coil</keyword>
<reference evidence="8" key="1">
    <citation type="submission" date="2021-03" db="EMBL/GenBank/DDBJ databases">
        <authorList>
            <person name="Sun Q."/>
        </authorList>
    </citation>
    <scope>NUCLEOTIDE SEQUENCE</scope>
    <source>
        <strain evidence="8">CCM 8862</strain>
    </source>
</reference>
<comment type="caution">
    <text evidence="8">The sequence shown here is derived from an EMBL/GenBank/DDBJ whole genome shotgun (WGS) entry which is preliminary data.</text>
</comment>
<evidence type="ECO:0000256" key="2">
    <source>
        <dbReference type="ARBA" id="ARBA00022801"/>
    </source>
</evidence>
<dbReference type="GO" id="GO:0000725">
    <property type="term" value="P:recombinational repair"/>
    <property type="evidence" value="ECO:0007669"/>
    <property type="project" value="TreeGrafter"/>
</dbReference>
<keyword evidence="3 5" id="KW-0347">Helicase</keyword>
<evidence type="ECO:0000259" key="7">
    <source>
        <dbReference type="PROSITE" id="PS51198"/>
    </source>
</evidence>
<keyword evidence="1 5" id="KW-0547">Nucleotide-binding</keyword>
<evidence type="ECO:0000256" key="4">
    <source>
        <dbReference type="ARBA" id="ARBA00022840"/>
    </source>
</evidence>
<dbReference type="InterPro" id="IPR014016">
    <property type="entry name" value="UvrD-like_ATP-bd"/>
</dbReference>
<dbReference type="PANTHER" id="PTHR11070">
    <property type="entry name" value="UVRD / RECB / PCRA DNA HELICASE FAMILY MEMBER"/>
    <property type="match status" value="1"/>
</dbReference>
<dbReference type="PANTHER" id="PTHR11070:SF45">
    <property type="entry name" value="DNA 3'-5' HELICASE"/>
    <property type="match status" value="1"/>
</dbReference>
<evidence type="ECO:0000256" key="6">
    <source>
        <dbReference type="SAM" id="Coils"/>
    </source>
</evidence>
<dbReference type="GO" id="GO:0043138">
    <property type="term" value="F:3'-5' DNA helicase activity"/>
    <property type="evidence" value="ECO:0007669"/>
    <property type="project" value="TreeGrafter"/>
</dbReference>
<dbReference type="Pfam" id="PF01443">
    <property type="entry name" value="Viral_helicase1"/>
    <property type="match status" value="1"/>
</dbReference>
<dbReference type="GO" id="GO:0005524">
    <property type="term" value="F:ATP binding"/>
    <property type="evidence" value="ECO:0007669"/>
    <property type="project" value="UniProtKB-UniRule"/>
</dbReference>
<dbReference type="SUPFAM" id="SSF52540">
    <property type="entry name" value="P-loop containing nucleoside triphosphate hydrolases"/>
    <property type="match status" value="1"/>
</dbReference>
<feature type="binding site" evidence="5">
    <location>
        <begin position="268"/>
        <end position="275"/>
    </location>
    <ligand>
        <name>ATP</name>
        <dbReference type="ChEBI" id="CHEBI:30616"/>
    </ligand>
</feature>
<evidence type="ECO:0000256" key="3">
    <source>
        <dbReference type="ARBA" id="ARBA00022806"/>
    </source>
</evidence>
<protein>
    <submittedName>
        <fullName evidence="8">AAA family ATPase</fullName>
    </submittedName>
</protein>
<dbReference type="Gene3D" id="3.40.50.300">
    <property type="entry name" value="P-loop containing nucleotide triphosphate hydrolases"/>
    <property type="match status" value="3"/>
</dbReference>
<evidence type="ECO:0000313" key="9">
    <source>
        <dbReference type="Proteomes" id="UP000664332"/>
    </source>
</evidence>
<organism evidence="8 9">
    <name type="scientific">Corynebacterium mendelii</name>
    <dbReference type="NCBI Taxonomy" id="2765362"/>
    <lineage>
        <taxon>Bacteria</taxon>
        <taxon>Bacillati</taxon>
        <taxon>Actinomycetota</taxon>
        <taxon>Actinomycetes</taxon>
        <taxon>Mycobacteriales</taxon>
        <taxon>Corynebacteriaceae</taxon>
        <taxon>Corynebacterium</taxon>
    </lineage>
</organism>
<gene>
    <name evidence="8" type="ORF">JZY06_08090</name>
</gene>
<dbReference type="GO" id="GO:0005829">
    <property type="term" value="C:cytosol"/>
    <property type="evidence" value="ECO:0007669"/>
    <property type="project" value="TreeGrafter"/>
</dbReference>
<dbReference type="AlphaFoldDB" id="A0A939E2H1"/>
<dbReference type="PROSITE" id="PS51198">
    <property type="entry name" value="UVRD_HELICASE_ATP_BIND"/>
    <property type="match status" value="1"/>
</dbReference>
<name>A0A939E2H1_9CORY</name>
<evidence type="ECO:0000256" key="5">
    <source>
        <dbReference type="PROSITE-ProRule" id="PRU00560"/>
    </source>
</evidence>
<dbReference type="EMBL" id="JAFLEQ010000015">
    <property type="protein sequence ID" value="MBN9644568.1"/>
    <property type="molecule type" value="Genomic_DNA"/>
</dbReference>
<keyword evidence="2 5" id="KW-0378">Hydrolase</keyword>
<dbReference type="InterPro" id="IPR000212">
    <property type="entry name" value="DNA_helicase_UvrD/REP"/>
</dbReference>
<proteinExistence type="predicted"/>
<evidence type="ECO:0000313" key="8">
    <source>
        <dbReference type="EMBL" id="MBN9644568.1"/>
    </source>
</evidence>
<feature type="domain" description="UvrD-like helicase ATP-binding" evidence="7">
    <location>
        <begin position="247"/>
        <end position="672"/>
    </location>
</feature>
<sequence>MVSSAGRGRAARVLCILPFSTRRPLLLLPPTTEAEKHSAVPTHHTPADHVDDRVSEQQQHLNSLIAHLDAEVAKARKRLDEVMLRVDPSNPDPEALVERETEYHSLNERIDRLNIASLGLVFGRIDVFDTTKAGPEHPVPGHPDHDRRYIGRLGLHDRDNGYETLLLDWRAPTARPFYLATTAQPEGVIARRHIKTKGTTVTDVTDEYLADIPEAAGHAGGAVGDETPLLAALNRARSGHMSDIVETIQREQDEIIRDSTRSIMVVTGGPGTGKTAVALHRVAYLLYTWRAQLSKTGVLIIGPNTTFLDYISRVLPELGETGVVLSTVAGLYPGFSPQKSESLLVKEIKGSAEMATILDRAVKNHQLVPSEPVAITLEGLEVTVTPAMVKASRTRARRSRKPHNFARPIFRDHLTESIARAYAHHISADPLGGGDFLGEGDVAQIHDDICDEQQLTDLLDQLWPQLDPVEVLAELVGSTEVIDAAATGYDEETKNALYRDDPSAFSTSDTALIDELAHLIGIPDPDQADDNNRRAWRQQIADAEDALDILQSSANTDLDDESEAEILSAHDIIDPETLAQRQKVRDTRTTAQRAAADHTWAFGHVIVDEAQELSPMEWRMVMRRCPARWMTLVGDTAQTGHPAGVDSWTETLEPFAGTRCVRHELTVNYRTPQTITDFAEPLLEVIAPEQTPPTAIRDGNRPVTIVPADTDPLAVKQRLEKAEPERLTAIIAPPQSGIDGARTVDDIKGLEFDHVIVVDPAAIAEASVQGLNDLYVAYTRATQTLTVIGDPPHPTGPFTRGH</sequence>
<keyword evidence="9" id="KW-1185">Reference proteome</keyword>
<feature type="coiled-coil region" evidence="6">
    <location>
        <begin position="65"/>
        <end position="116"/>
    </location>
</feature>
<keyword evidence="4 5" id="KW-0067">ATP-binding</keyword>
<accession>A0A939E2H1</accession>